<dbReference type="Gene3D" id="3.40.50.2000">
    <property type="entry name" value="Glycogen Phosphorylase B"/>
    <property type="match status" value="2"/>
</dbReference>
<dbReference type="SUPFAM" id="SSF53756">
    <property type="entry name" value="UDP-Glycosyltransferase/glycogen phosphorylase"/>
    <property type="match status" value="1"/>
</dbReference>
<dbReference type="InterPro" id="IPR000811">
    <property type="entry name" value="Glyco_trans_35"/>
</dbReference>
<dbReference type="PANTHER" id="PTHR42655:SF1">
    <property type="entry name" value="GLYCOGEN PHOSPHORYLASE"/>
    <property type="match status" value="1"/>
</dbReference>
<dbReference type="Proteomes" id="UP001174909">
    <property type="component" value="Unassembled WGS sequence"/>
</dbReference>
<name>A0AA35RYB2_GEOBA</name>
<gene>
    <name evidence="2" type="ORF">GBAR_LOCUS11978</name>
</gene>
<sequence length="315" mass="35969">MNEGHAAFLTIERIRQLMLETGIRFEEACEATKSGNIFTTHTPVPAGIDWFPPELVNHYFSGYYGELGVSADTFLGLGRANPTNTHSEFSPALLAFRLSAMSNGVSQLHGHVSREMWKDLWPGTPVHEVPISAITNGIHTRSWVSGDMQSLFDRYLGPRWIVELTNQAVWTQISQIPDPELWRTHERRRERLITFARQRQEQKHALGSVASKRSQESESVATKILNSAALTIGFARRFATYKRATLLFQDVDRLDKILNHPERPVQLVFAGKAHPHDYEGKLLIQRISRIASEPRFYHKIVFIENYDICVGRYLC</sequence>
<dbReference type="InterPro" id="IPR011834">
    <property type="entry name" value="Agluc_phsphrylas"/>
</dbReference>
<organism evidence="2 3">
    <name type="scientific">Geodia barretti</name>
    <name type="common">Barrett's horny sponge</name>
    <dbReference type="NCBI Taxonomy" id="519541"/>
    <lineage>
        <taxon>Eukaryota</taxon>
        <taxon>Metazoa</taxon>
        <taxon>Porifera</taxon>
        <taxon>Demospongiae</taxon>
        <taxon>Heteroscleromorpha</taxon>
        <taxon>Tetractinellida</taxon>
        <taxon>Astrophorina</taxon>
        <taxon>Geodiidae</taxon>
        <taxon>Geodia</taxon>
    </lineage>
</organism>
<dbReference type="GO" id="GO:0030170">
    <property type="term" value="F:pyridoxal phosphate binding"/>
    <property type="evidence" value="ECO:0007669"/>
    <property type="project" value="InterPro"/>
</dbReference>
<dbReference type="NCBIfam" id="TIGR02094">
    <property type="entry name" value="more_P_ylases"/>
    <property type="match status" value="1"/>
</dbReference>
<reference evidence="2" key="1">
    <citation type="submission" date="2023-03" db="EMBL/GenBank/DDBJ databases">
        <authorList>
            <person name="Steffen K."/>
            <person name="Cardenas P."/>
        </authorList>
    </citation>
    <scope>NUCLEOTIDE SEQUENCE</scope>
</reference>
<dbReference type="InterPro" id="IPR052182">
    <property type="entry name" value="Glycogen/Maltodextrin_Phosph"/>
</dbReference>
<protein>
    <submittedName>
        <fullName evidence="2">Maltodextrin phosphorylase</fullName>
    </submittedName>
</protein>
<dbReference type="EMBL" id="CASHTH010001795">
    <property type="protein sequence ID" value="CAI8020008.1"/>
    <property type="molecule type" value="Genomic_DNA"/>
</dbReference>
<dbReference type="PANTHER" id="PTHR42655">
    <property type="entry name" value="GLYCOGEN PHOSPHORYLASE"/>
    <property type="match status" value="1"/>
</dbReference>
<evidence type="ECO:0000256" key="1">
    <source>
        <dbReference type="ARBA" id="ARBA00006047"/>
    </source>
</evidence>
<dbReference type="AlphaFoldDB" id="A0AA35RYB2"/>
<proteinExistence type="inferred from homology"/>
<dbReference type="Pfam" id="PF00343">
    <property type="entry name" value="Phosphorylase"/>
    <property type="match status" value="1"/>
</dbReference>
<comment type="similarity">
    <text evidence="1">Belongs to the glycogen phosphorylase family.</text>
</comment>
<evidence type="ECO:0000313" key="3">
    <source>
        <dbReference type="Proteomes" id="UP001174909"/>
    </source>
</evidence>
<comment type="caution">
    <text evidence="2">The sequence shown here is derived from an EMBL/GenBank/DDBJ whole genome shotgun (WGS) entry which is preliminary data.</text>
</comment>
<dbReference type="GO" id="GO:0005975">
    <property type="term" value="P:carbohydrate metabolic process"/>
    <property type="evidence" value="ECO:0007669"/>
    <property type="project" value="InterPro"/>
</dbReference>
<keyword evidence="3" id="KW-1185">Reference proteome</keyword>
<evidence type="ECO:0000313" key="2">
    <source>
        <dbReference type="EMBL" id="CAI8020008.1"/>
    </source>
</evidence>
<accession>A0AA35RYB2</accession>
<dbReference type="GO" id="GO:0008184">
    <property type="term" value="F:glycogen phosphorylase activity"/>
    <property type="evidence" value="ECO:0007669"/>
    <property type="project" value="InterPro"/>
</dbReference>